<reference evidence="1 2" key="1">
    <citation type="submission" date="2021-06" db="EMBL/GenBank/DDBJ databases">
        <authorList>
            <person name="Palmer J.M."/>
        </authorList>
    </citation>
    <scope>NUCLEOTIDE SEQUENCE [LARGE SCALE GENOMIC DNA]</scope>
    <source>
        <strain evidence="1 2">GA_2019</strain>
        <tissue evidence="1">Muscle</tissue>
    </source>
</reference>
<dbReference type="Proteomes" id="UP001476798">
    <property type="component" value="Unassembled WGS sequence"/>
</dbReference>
<sequence length="177" mass="19614">MQQMAPPNQVKNNQPSGLFASATSSSLYPREMSFPTPEQSAILPFPLPVISTQNLPDLSNAPPKYHDLQMVFSNDLALSLPTYHPYDCSCPGATFPSSQLCRMLLSFQNGIYVVVTILSALERETNGGQLLKRMWDIQNTYLCFLASPVPQLSSRPWSMKSLETSGTSSCLFILMML</sequence>
<comment type="caution">
    <text evidence="1">The sequence shown here is derived from an EMBL/GenBank/DDBJ whole genome shotgun (WGS) entry which is preliminary data.</text>
</comment>
<evidence type="ECO:0000313" key="1">
    <source>
        <dbReference type="EMBL" id="MEQ2175006.1"/>
    </source>
</evidence>
<organism evidence="1 2">
    <name type="scientific">Goodea atripinnis</name>
    <dbReference type="NCBI Taxonomy" id="208336"/>
    <lineage>
        <taxon>Eukaryota</taxon>
        <taxon>Metazoa</taxon>
        <taxon>Chordata</taxon>
        <taxon>Craniata</taxon>
        <taxon>Vertebrata</taxon>
        <taxon>Euteleostomi</taxon>
        <taxon>Actinopterygii</taxon>
        <taxon>Neopterygii</taxon>
        <taxon>Teleostei</taxon>
        <taxon>Neoteleostei</taxon>
        <taxon>Acanthomorphata</taxon>
        <taxon>Ovalentaria</taxon>
        <taxon>Atherinomorphae</taxon>
        <taxon>Cyprinodontiformes</taxon>
        <taxon>Goodeidae</taxon>
        <taxon>Goodea</taxon>
    </lineage>
</organism>
<name>A0ABV0NUA9_9TELE</name>
<evidence type="ECO:0000313" key="2">
    <source>
        <dbReference type="Proteomes" id="UP001476798"/>
    </source>
</evidence>
<proteinExistence type="predicted"/>
<accession>A0ABV0NUA9</accession>
<keyword evidence="2" id="KW-1185">Reference proteome</keyword>
<dbReference type="EMBL" id="JAHRIO010050910">
    <property type="protein sequence ID" value="MEQ2175006.1"/>
    <property type="molecule type" value="Genomic_DNA"/>
</dbReference>
<gene>
    <name evidence="1" type="ORF">GOODEAATRI_013716</name>
</gene>
<protein>
    <submittedName>
        <fullName evidence="1">Uncharacterized protein</fullName>
    </submittedName>
</protein>